<dbReference type="PANTHER" id="PTHR11430:SF141">
    <property type="entry name" value="LIPOCALIN 11"/>
    <property type="match status" value="1"/>
</dbReference>
<sequence length="194" mass="21652">AMTLLLLSLWLGLAWAQQNQSLVPVQPGFHPEQVEGPWHTVKLGATDPSVIEEGGSYLCSMSGIKLLEDGDLNITYFHRKDGKCVQEFYIGKKTNMPGRYTFEYEGKNFLTFVAVGDGFLIMDLENRREAGALIVVELHGRCQPHPTRDSGRSAYRKHTLRRGIQPDNIVELSAHSKPPRQVPLLTGTGTHWPG</sequence>
<evidence type="ECO:0000259" key="6">
    <source>
        <dbReference type="Pfam" id="PF00061"/>
    </source>
</evidence>
<evidence type="ECO:0000256" key="5">
    <source>
        <dbReference type="SAM" id="SignalP"/>
    </source>
</evidence>
<protein>
    <recommendedName>
        <fullName evidence="6">Lipocalin/cytosolic fatty-acid binding domain-containing protein</fullName>
    </recommendedName>
</protein>
<keyword evidence="3" id="KW-0964">Secreted</keyword>
<dbReference type="SUPFAM" id="SSF50814">
    <property type="entry name" value="Lipocalins"/>
    <property type="match status" value="1"/>
</dbReference>
<dbReference type="Pfam" id="PF00061">
    <property type="entry name" value="Lipocalin"/>
    <property type="match status" value="1"/>
</dbReference>
<organism evidence="7 8">
    <name type="scientific">Spermophilus dauricus</name>
    <name type="common">Daurian ground squirrel</name>
    <dbReference type="NCBI Taxonomy" id="99837"/>
    <lineage>
        <taxon>Eukaryota</taxon>
        <taxon>Metazoa</taxon>
        <taxon>Chordata</taxon>
        <taxon>Craniata</taxon>
        <taxon>Vertebrata</taxon>
        <taxon>Euteleostomi</taxon>
        <taxon>Mammalia</taxon>
        <taxon>Eutheria</taxon>
        <taxon>Euarchontoglires</taxon>
        <taxon>Glires</taxon>
        <taxon>Rodentia</taxon>
        <taxon>Sciuromorpha</taxon>
        <taxon>Sciuridae</taxon>
        <taxon>Xerinae</taxon>
        <taxon>Marmotini</taxon>
        <taxon>Spermophilus</taxon>
    </lineage>
</organism>
<dbReference type="Gene3D" id="2.40.128.20">
    <property type="match status" value="1"/>
</dbReference>
<dbReference type="Ensembl" id="ENSSDAT00000000419.1">
    <property type="protein sequence ID" value="ENSSDAP00000000343.1"/>
    <property type="gene ID" value="ENSSDAG00000000412.1"/>
</dbReference>
<dbReference type="AlphaFoldDB" id="A0A8C9P065"/>
<evidence type="ECO:0000313" key="7">
    <source>
        <dbReference type="Ensembl" id="ENSSDAP00000000343.1"/>
    </source>
</evidence>
<feature type="signal peptide" evidence="5">
    <location>
        <begin position="1"/>
        <end position="16"/>
    </location>
</feature>
<comment type="subcellular location">
    <subcellularLocation>
        <location evidence="1">Secreted</location>
    </subcellularLocation>
</comment>
<dbReference type="GO" id="GO:0005615">
    <property type="term" value="C:extracellular space"/>
    <property type="evidence" value="ECO:0007669"/>
    <property type="project" value="TreeGrafter"/>
</dbReference>
<keyword evidence="8" id="KW-1185">Reference proteome</keyword>
<feature type="domain" description="Lipocalin/cytosolic fatty-acid binding" evidence="6">
    <location>
        <begin position="36"/>
        <end position="147"/>
    </location>
</feature>
<evidence type="ECO:0000256" key="2">
    <source>
        <dbReference type="ARBA" id="ARBA00006889"/>
    </source>
</evidence>
<name>A0A8C9P065_SPEDA</name>
<dbReference type="GO" id="GO:0005549">
    <property type="term" value="F:odorant binding"/>
    <property type="evidence" value="ECO:0007669"/>
    <property type="project" value="TreeGrafter"/>
</dbReference>
<evidence type="ECO:0000256" key="4">
    <source>
        <dbReference type="SAM" id="MobiDB-lite"/>
    </source>
</evidence>
<accession>A0A8C9P065</accession>
<comment type="similarity">
    <text evidence="2">Belongs to the calycin superfamily. Lipocalin family.</text>
</comment>
<reference evidence="7" key="1">
    <citation type="submission" date="2025-08" db="UniProtKB">
        <authorList>
            <consortium name="Ensembl"/>
        </authorList>
    </citation>
    <scope>IDENTIFICATION</scope>
</reference>
<dbReference type="Proteomes" id="UP000694422">
    <property type="component" value="Unplaced"/>
</dbReference>
<evidence type="ECO:0000256" key="3">
    <source>
        <dbReference type="ARBA" id="ARBA00022525"/>
    </source>
</evidence>
<feature type="region of interest" description="Disordered" evidence="4">
    <location>
        <begin position="175"/>
        <end position="194"/>
    </location>
</feature>
<dbReference type="InterPro" id="IPR002345">
    <property type="entry name" value="Lipocalin"/>
</dbReference>
<dbReference type="InterPro" id="IPR012674">
    <property type="entry name" value="Calycin"/>
</dbReference>
<reference evidence="7" key="2">
    <citation type="submission" date="2025-09" db="UniProtKB">
        <authorList>
            <consortium name="Ensembl"/>
        </authorList>
    </citation>
    <scope>IDENTIFICATION</scope>
</reference>
<proteinExistence type="inferred from homology"/>
<dbReference type="GO" id="GO:0036094">
    <property type="term" value="F:small molecule binding"/>
    <property type="evidence" value="ECO:0007669"/>
    <property type="project" value="InterPro"/>
</dbReference>
<dbReference type="InterPro" id="IPR000566">
    <property type="entry name" value="Lipocln_cytosolic_FA-bd_dom"/>
</dbReference>
<keyword evidence="5" id="KW-0732">Signal</keyword>
<dbReference type="PANTHER" id="PTHR11430">
    <property type="entry name" value="LIPOCALIN"/>
    <property type="match status" value="1"/>
</dbReference>
<evidence type="ECO:0000256" key="1">
    <source>
        <dbReference type="ARBA" id="ARBA00004613"/>
    </source>
</evidence>
<evidence type="ECO:0000313" key="8">
    <source>
        <dbReference type="Proteomes" id="UP000694422"/>
    </source>
</evidence>
<feature type="chain" id="PRO_5034298315" description="Lipocalin/cytosolic fatty-acid binding domain-containing protein" evidence="5">
    <location>
        <begin position="17"/>
        <end position="194"/>
    </location>
</feature>